<dbReference type="EMBL" id="VFIA01000053">
    <property type="protein sequence ID" value="MBC3794645.1"/>
    <property type="molecule type" value="Genomic_DNA"/>
</dbReference>
<evidence type="ECO:0000256" key="1">
    <source>
        <dbReference type="ARBA" id="ARBA00038283"/>
    </source>
</evidence>
<evidence type="ECO:0000259" key="2">
    <source>
        <dbReference type="Pfam" id="PF01051"/>
    </source>
</evidence>
<dbReference type="RefSeq" id="WP_186741354.1">
    <property type="nucleotide sequence ID" value="NZ_VFIA01000053.1"/>
</dbReference>
<reference evidence="3 4" key="1">
    <citation type="submission" date="2019-06" db="EMBL/GenBank/DDBJ databases">
        <title>Spirosoma utsteinense sp. nov. isolated from Antarctic ice-free soils.</title>
        <authorList>
            <person name="Tahon G."/>
        </authorList>
    </citation>
    <scope>NUCLEOTIDE SEQUENCE [LARGE SCALE GENOMIC DNA]</scope>
    <source>
        <strain evidence="3 4">LMG 31447</strain>
    </source>
</reference>
<proteinExistence type="inferred from homology"/>
<organism evidence="3 4">
    <name type="scientific">Spirosoma utsteinense</name>
    <dbReference type="NCBI Taxonomy" id="2585773"/>
    <lineage>
        <taxon>Bacteria</taxon>
        <taxon>Pseudomonadati</taxon>
        <taxon>Bacteroidota</taxon>
        <taxon>Cytophagia</taxon>
        <taxon>Cytophagales</taxon>
        <taxon>Cytophagaceae</taxon>
        <taxon>Spirosoma</taxon>
    </lineage>
</organism>
<dbReference type="Pfam" id="PF21205">
    <property type="entry name" value="Rep3_C"/>
    <property type="match status" value="1"/>
</dbReference>
<dbReference type="InterPro" id="IPR036390">
    <property type="entry name" value="WH_DNA-bd_sf"/>
</dbReference>
<comment type="similarity">
    <text evidence="1">Belongs to the initiator RepB protein family.</text>
</comment>
<dbReference type="Gene3D" id="1.10.10.10">
    <property type="entry name" value="Winged helix-like DNA-binding domain superfamily/Winged helix DNA-binding domain"/>
    <property type="match status" value="2"/>
</dbReference>
<keyword evidence="4" id="KW-1185">Reference proteome</keyword>
<sequence>MKKRIPANQLSILGKVDNAVRMLFQANALTVANYEMSALQKNIFYMVQSQLGADDSPNKEYIIRIKDLVDVTNVLNPYANLRVATKTMMQKILEIPIDGNLLQVAPFSSVFYNTDEGTIAICIDPKLRPFLFNLENRFTTYGFYEALLVSGKYTKRLYEMLSQWKNLGLMKVSIQDLKTRLRLIRNDEETGVDTEQYPDWDNFKRRVLDPAVKEINSKTDIEVTYYPERESRKTTGLVWTIKVKKPEVQLPPPSELHQRLIEKFGLRADQAQYVINNYDSVYIMRKLYEIEIKNTSRKILNMGAYTAKVFGVV</sequence>
<dbReference type="SUPFAM" id="SSF46785">
    <property type="entry name" value="Winged helix' DNA-binding domain"/>
    <property type="match status" value="2"/>
</dbReference>
<evidence type="ECO:0000313" key="3">
    <source>
        <dbReference type="EMBL" id="MBC3794645.1"/>
    </source>
</evidence>
<accession>A0ABR6WDK5</accession>
<name>A0ABR6WDK5_9BACT</name>
<feature type="domain" description="Initiator Rep protein WH1" evidence="2">
    <location>
        <begin position="24"/>
        <end position="162"/>
    </location>
</feature>
<comment type="caution">
    <text evidence="3">The sequence shown here is derived from an EMBL/GenBank/DDBJ whole genome shotgun (WGS) entry which is preliminary data.</text>
</comment>
<protein>
    <submittedName>
        <fullName evidence="3">Plasmid replication initiation protein</fullName>
    </submittedName>
</protein>
<dbReference type="Pfam" id="PF01051">
    <property type="entry name" value="Rep3_N"/>
    <property type="match status" value="1"/>
</dbReference>
<gene>
    <name evidence="3" type="ORF">FH603_5175</name>
</gene>
<dbReference type="Proteomes" id="UP000700732">
    <property type="component" value="Unassembled WGS sequence"/>
</dbReference>
<dbReference type="InterPro" id="IPR036388">
    <property type="entry name" value="WH-like_DNA-bd_sf"/>
</dbReference>
<evidence type="ECO:0000313" key="4">
    <source>
        <dbReference type="Proteomes" id="UP000700732"/>
    </source>
</evidence>
<dbReference type="InterPro" id="IPR000525">
    <property type="entry name" value="Initiator_Rep_WH1"/>
</dbReference>